<dbReference type="InterPro" id="IPR004574">
    <property type="entry name" value="Alkb"/>
</dbReference>
<dbReference type="Proteomes" id="UP001152523">
    <property type="component" value="Unassembled WGS sequence"/>
</dbReference>
<feature type="binding site" evidence="6">
    <location>
        <position position="381"/>
    </location>
    <ligand>
        <name>Fe cation</name>
        <dbReference type="ChEBI" id="CHEBI:24875"/>
        <note>catalytic</note>
    </ligand>
</feature>
<name>A0AAV0D7C6_9ASTE</name>
<dbReference type="PROSITE" id="PS51471">
    <property type="entry name" value="FE2OG_OXY"/>
    <property type="match status" value="1"/>
</dbReference>
<dbReference type="GO" id="GO:0005737">
    <property type="term" value="C:cytoplasm"/>
    <property type="evidence" value="ECO:0007669"/>
    <property type="project" value="TreeGrafter"/>
</dbReference>
<accession>A0AAV0D7C6</accession>
<dbReference type="PANTHER" id="PTHR16557:SF2">
    <property type="entry name" value="NUCLEIC ACID DIOXYGENASE ALKBH1"/>
    <property type="match status" value="1"/>
</dbReference>
<protein>
    <recommendedName>
        <fullName evidence="8">Fe2OG dioxygenase domain-containing protein</fullName>
    </recommendedName>
</protein>
<feature type="compositionally biased region" description="Gly residues" evidence="7">
    <location>
        <begin position="35"/>
        <end position="45"/>
    </location>
</feature>
<comment type="caution">
    <text evidence="9">The sequence shown here is derived from an EMBL/GenBank/DDBJ whole genome shotgun (WGS) entry which is preliminary data.</text>
</comment>
<dbReference type="GO" id="GO:0035513">
    <property type="term" value="P:oxidative RNA demethylation"/>
    <property type="evidence" value="ECO:0007669"/>
    <property type="project" value="TreeGrafter"/>
</dbReference>
<dbReference type="GO" id="GO:0008198">
    <property type="term" value="F:ferrous iron binding"/>
    <property type="evidence" value="ECO:0007669"/>
    <property type="project" value="TreeGrafter"/>
</dbReference>
<keyword evidence="10" id="KW-1185">Reference proteome</keyword>
<dbReference type="InterPro" id="IPR027450">
    <property type="entry name" value="AlkB-like"/>
</dbReference>
<evidence type="ECO:0000313" key="10">
    <source>
        <dbReference type="Proteomes" id="UP001152523"/>
    </source>
</evidence>
<dbReference type="Pfam" id="PF13532">
    <property type="entry name" value="2OG-FeII_Oxy_2"/>
    <property type="match status" value="1"/>
</dbReference>
<dbReference type="Gene3D" id="2.60.120.590">
    <property type="entry name" value="Alpha-ketoglutarate-dependent dioxygenase AlkB-like"/>
    <property type="match status" value="1"/>
</dbReference>
<evidence type="ECO:0000256" key="2">
    <source>
        <dbReference type="ARBA" id="ARBA00022723"/>
    </source>
</evidence>
<dbReference type="AlphaFoldDB" id="A0AAV0D7C6"/>
<feature type="region of interest" description="Disordered" evidence="7">
    <location>
        <begin position="75"/>
        <end position="105"/>
    </location>
</feature>
<evidence type="ECO:0000256" key="6">
    <source>
        <dbReference type="PIRSR" id="PIRSR604574-2"/>
    </source>
</evidence>
<dbReference type="GO" id="GO:0035515">
    <property type="term" value="F:oxidative RNA demethylase activity"/>
    <property type="evidence" value="ECO:0007669"/>
    <property type="project" value="TreeGrafter"/>
</dbReference>
<reference evidence="9" key="1">
    <citation type="submission" date="2022-07" db="EMBL/GenBank/DDBJ databases">
        <authorList>
            <person name="Macas J."/>
            <person name="Novak P."/>
            <person name="Neumann P."/>
        </authorList>
    </citation>
    <scope>NUCLEOTIDE SEQUENCE</scope>
</reference>
<comment type="cofactor">
    <cofactor evidence="6">
        <name>Fe(2+)</name>
        <dbReference type="ChEBI" id="CHEBI:29033"/>
    </cofactor>
    <text evidence="6">Binds 1 Fe(2+) ion per subunit.</text>
</comment>
<gene>
    <name evidence="9" type="ORF">CEPIT_LOCUS11326</name>
</gene>
<evidence type="ECO:0000256" key="1">
    <source>
        <dbReference type="ARBA" id="ARBA00007879"/>
    </source>
</evidence>
<evidence type="ECO:0000256" key="4">
    <source>
        <dbReference type="ARBA" id="ARBA00023002"/>
    </source>
</evidence>
<keyword evidence="2 6" id="KW-0479">Metal-binding</keyword>
<evidence type="ECO:0000256" key="3">
    <source>
        <dbReference type="ARBA" id="ARBA00022964"/>
    </source>
</evidence>
<evidence type="ECO:0000313" key="9">
    <source>
        <dbReference type="EMBL" id="CAH9090532.1"/>
    </source>
</evidence>
<feature type="compositionally biased region" description="Polar residues" evidence="7">
    <location>
        <begin position="23"/>
        <end position="33"/>
    </location>
</feature>
<keyword evidence="3" id="KW-0223">Dioxygenase</keyword>
<feature type="compositionally biased region" description="Gly residues" evidence="7">
    <location>
        <begin position="1"/>
        <end position="12"/>
    </location>
</feature>
<feature type="binding site" evidence="6">
    <location>
        <position position="321"/>
    </location>
    <ligand>
        <name>Fe cation</name>
        <dbReference type="ChEBI" id="CHEBI:24875"/>
        <note>catalytic</note>
    </ligand>
</feature>
<dbReference type="InterPro" id="IPR037151">
    <property type="entry name" value="AlkB-like_sf"/>
</dbReference>
<dbReference type="InterPro" id="IPR005123">
    <property type="entry name" value="Oxoglu/Fe-dep_dioxygenase_dom"/>
</dbReference>
<sequence>MNRGGHSQGAGGRWTPKHRGRSSRSPFHSTNSAPGGSGRPRGGSPLGHTIKSFSCERLGKERLADDISEQLPSMSLLDIPNRRGDSFQYASSPVGPPEQVASSTRKVESTSIHALESGCGKKHFEEIDLSEQCSQDQASNVEKSENLSIGFDICRKNTRNVVKLKPSLLAMNRGKRNETRRNMDGQNIEILCDGMVLLRKFIPLLDQVRLVKTCRELGIGHGGFYQPGYRDGSKLHLRMMCLGRNWDPETSQYSDERPCDGAKPPEIPDEFHDLVRNALCQSRSYMEKQLKCKKIDAALPLLSPNICIVNFYTASGRLGLHQDKDESRKSIDEGLPVVSFSIGDTAEFVYGSEKDIEKAKKVLLESGDVLIFGGKSRLIYHGVSSIISKTTPEYLLDETDLKPGRLNLTFRQF</sequence>
<evidence type="ECO:0000256" key="5">
    <source>
        <dbReference type="ARBA" id="ARBA00023004"/>
    </source>
</evidence>
<feature type="region of interest" description="Disordered" evidence="7">
    <location>
        <begin position="1"/>
        <end position="53"/>
    </location>
</feature>
<proteinExistence type="inferred from homology"/>
<comment type="similarity">
    <text evidence="1">Belongs to the alkB family.</text>
</comment>
<keyword evidence="4" id="KW-0560">Oxidoreductase</keyword>
<keyword evidence="5 6" id="KW-0408">Iron</keyword>
<organism evidence="9 10">
    <name type="scientific">Cuscuta epithymum</name>
    <dbReference type="NCBI Taxonomy" id="186058"/>
    <lineage>
        <taxon>Eukaryota</taxon>
        <taxon>Viridiplantae</taxon>
        <taxon>Streptophyta</taxon>
        <taxon>Embryophyta</taxon>
        <taxon>Tracheophyta</taxon>
        <taxon>Spermatophyta</taxon>
        <taxon>Magnoliopsida</taxon>
        <taxon>eudicotyledons</taxon>
        <taxon>Gunneridae</taxon>
        <taxon>Pentapetalae</taxon>
        <taxon>asterids</taxon>
        <taxon>lamiids</taxon>
        <taxon>Solanales</taxon>
        <taxon>Convolvulaceae</taxon>
        <taxon>Cuscuteae</taxon>
        <taxon>Cuscuta</taxon>
        <taxon>Cuscuta subgen. Cuscuta</taxon>
    </lineage>
</organism>
<dbReference type="EMBL" id="CAMAPF010000064">
    <property type="protein sequence ID" value="CAH9090532.1"/>
    <property type="molecule type" value="Genomic_DNA"/>
</dbReference>
<dbReference type="SUPFAM" id="SSF51197">
    <property type="entry name" value="Clavaminate synthase-like"/>
    <property type="match status" value="1"/>
</dbReference>
<feature type="domain" description="Fe2OG dioxygenase" evidence="8">
    <location>
        <begin position="303"/>
        <end position="413"/>
    </location>
</feature>
<evidence type="ECO:0000256" key="7">
    <source>
        <dbReference type="SAM" id="MobiDB-lite"/>
    </source>
</evidence>
<evidence type="ECO:0000259" key="8">
    <source>
        <dbReference type="PROSITE" id="PS51471"/>
    </source>
</evidence>
<feature type="binding site" evidence="6">
    <location>
        <position position="323"/>
    </location>
    <ligand>
        <name>Fe cation</name>
        <dbReference type="ChEBI" id="CHEBI:24875"/>
        <note>catalytic</note>
    </ligand>
</feature>
<dbReference type="GO" id="GO:0035516">
    <property type="term" value="F:broad specificity oxidative DNA demethylase activity"/>
    <property type="evidence" value="ECO:0007669"/>
    <property type="project" value="TreeGrafter"/>
</dbReference>
<dbReference type="PANTHER" id="PTHR16557">
    <property type="entry name" value="ALKYLATED DNA REPAIR PROTEIN ALKB-RELATED"/>
    <property type="match status" value="1"/>
</dbReference>